<dbReference type="GO" id="GO:0000145">
    <property type="term" value="C:exocyst"/>
    <property type="evidence" value="ECO:0007669"/>
    <property type="project" value="TreeGrafter"/>
</dbReference>
<dbReference type="GO" id="GO:0005546">
    <property type="term" value="F:phosphatidylinositol-4,5-bisphosphate binding"/>
    <property type="evidence" value="ECO:0007669"/>
    <property type="project" value="TreeGrafter"/>
</dbReference>
<dbReference type="GO" id="GO:0005886">
    <property type="term" value="C:plasma membrane"/>
    <property type="evidence" value="ECO:0007669"/>
    <property type="project" value="TreeGrafter"/>
</dbReference>
<dbReference type="EMBL" id="HBIW01025676">
    <property type="protein sequence ID" value="CAE0706694.1"/>
    <property type="molecule type" value="Transcribed_RNA"/>
</dbReference>
<dbReference type="EMBL" id="CAKKNE010000003">
    <property type="protein sequence ID" value="CAH0371545.1"/>
    <property type="molecule type" value="Genomic_DNA"/>
</dbReference>
<reference evidence="2" key="2">
    <citation type="submission" date="2021-11" db="EMBL/GenBank/DDBJ databases">
        <authorList>
            <consortium name="Genoscope - CEA"/>
            <person name="William W."/>
        </authorList>
    </citation>
    <scope>NUCLEOTIDE SEQUENCE</scope>
</reference>
<accession>A0A7S4A8C2</accession>
<evidence type="ECO:0000313" key="1">
    <source>
        <dbReference type="EMBL" id="CAE0706694.1"/>
    </source>
</evidence>
<evidence type="ECO:0000313" key="2">
    <source>
        <dbReference type="EMBL" id="CAH0371545.1"/>
    </source>
</evidence>
<dbReference type="AlphaFoldDB" id="A0A7S4A8C2"/>
<dbReference type="GO" id="GO:0006893">
    <property type="term" value="P:Golgi to plasma membrane transport"/>
    <property type="evidence" value="ECO:0007669"/>
    <property type="project" value="TreeGrafter"/>
</dbReference>
<organism evidence="1">
    <name type="scientific">Pelagomonas calceolata</name>
    <dbReference type="NCBI Taxonomy" id="35677"/>
    <lineage>
        <taxon>Eukaryota</taxon>
        <taxon>Sar</taxon>
        <taxon>Stramenopiles</taxon>
        <taxon>Ochrophyta</taxon>
        <taxon>Pelagophyceae</taxon>
        <taxon>Pelagomonadales</taxon>
        <taxon>Pelagomonadaceae</taxon>
        <taxon>Pelagomonas</taxon>
    </lineage>
</organism>
<dbReference type="PANTHER" id="PTHR16092">
    <property type="entry name" value="SEC3/SYNTAXIN-RELATED"/>
    <property type="match status" value="1"/>
</dbReference>
<keyword evidence="3" id="KW-1185">Reference proteome</keyword>
<evidence type="ECO:0000313" key="3">
    <source>
        <dbReference type="Proteomes" id="UP000789595"/>
    </source>
</evidence>
<dbReference type="PANTHER" id="PTHR16092:SF14">
    <property type="entry name" value="EXOCYST COMPLEX COMPONENT 1 ISOFORM X1"/>
    <property type="match status" value="1"/>
</dbReference>
<dbReference type="GO" id="GO:0006887">
    <property type="term" value="P:exocytosis"/>
    <property type="evidence" value="ECO:0007669"/>
    <property type="project" value="TreeGrafter"/>
</dbReference>
<reference evidence="1" key="1">
    <citation type="submission" date="2021-01" db="EMBL/GenBank/DDBJ databases">
        <authorList>
            <person name="Corre E."/>
            <person name="Pelletier E."/>
            <person name="Niang G."/>
            <person name="Scheremetjew M."/>
            <person name="Finn R."/>
            <person name="Kale V."/>
            <person name="Holt S."/>
            <person name="Cochrane G."/>
            <person name="Meng A."/>
            <person name="Brown T."/>
            <person name="Cohen L."/>
        </authorList>
    </citation>
    <scope>NUCLEOTIDE SEQUENCE</scope>
    <source>
        <strain evidence="1">CCMP1756</strain>
    </source>
</reference>
<gene>
    <name evidence="1" type="ORF">PCAL00307_LOCUS22145</name>
    <name evidence="2" type="ORF">PECAL_3P14940</name>
</gene>
<protein>
    <recommendedName>
        <fullName evidence="4">Exocyst complex component</fullName>
    </recommendedName>
</protein>
<proteinExistence type="predicted"/>
<name>A0A7S4A8C2_9STRA</name>
<dbReference type="Proteomes" id="UP000789595">
    <property type="component" value="Unassembled WGS sequence"/>
</dbReference>
<sequence length="605" mass="65486">MSTVDRALALLTGDDAPPAPTPSARTIEKAVAWEIEDEIAAKTGRARFGPLQALAGDLDALEESIKEVDAWLAKNVDDLDGVDAAVRDVSDDTKTNEVVTENLEALDRVLAKVVATAPQGLSLHPRAEKALRLRSVDRDVTRGADQLRAALKNASVLRKDDTYQGLRSVREQKNHLDRVRSRFAQDASKLASKRLSNVFMRQDSVGGTTASAEQRRDALLRRQAAAHDRVLKDASLKTLCGALARIRASSALKACHQAWAKASASMYGESIAALIDALKLESRFVERLLDDVIPVVDREQSFAKKVFGARDDDCLKVQFAALRQALLNAAAASDTDPITVYAACDRKTSSFVSTLLKEARAKAADGIRQEVRLAGDRCDAQDLKRYKRRDHKLGGAPADGAAFACSLCDAVERSLSSLDDQRVRKDVVEPAYKALLLKVDVMIERTAAANAKHAHLSVVETRYFLARRLLNHTKSPRLQAYAAKCRAASDDASKAYATAMMDNAFPKASLYFDARSRGAATSAKGFDAARSEVAKAEKGLRSLAERLDKHVAARGDDALRGMLRGCVFGHAAAAIASYDALARADGRGLEDAARAVALAKRMRAL</sequence>
<evidence type="ECO:0008006" key="4">
    <source>
        <dbReference type="Google" id="ProtNLM"/>
    </source>
</evidence>